<dbReference type="Gene3D" id="3.40.50.450">
    <property type="match status" value="1"/>
</dbReference>
<dbReference type="EMBL" id="FOZZ01000001">
    <property type="protein sequence ID" value="SFS36801.1"/>
    <property type="molecule type" value="Genomic_DNA"/>
</dbReference>
<feature type="binding site" description="in other chain" evidence="14">
    <location>
        <begin position="260"/>
        <end position="263"/>
    </location>
    <ligand>
        <name>substrate</name>
        <note>ligand shared between dimeric partners</note>
    </ligand>
</feature>
<dbReference type="PANTHER" id="PTHR13697:SF4">
    <property type="entry name" value="ATP-DEPENDENT 6-PHOSPHOFRUCTOKINASE"/>
    <property type="match status" value="1"/>
</dbReference>
<feature type="binding site" description="in other chain" evidence="14">
    <location>
        <begin position="177"/>
        <end position="179"/>
    </location>
    <ligand>
        <name>substrate</name>
        <note>ligand shared between dimeric partners</note>
    </ligand>
</feature>
<dbReference type="PROSITE" id="PS00433">
    <property type="entry name" value="PHOSPHOFRUCTOKINASE"/>
    <property type="match status" value="1"/>
</dbReference>
<dbReference type="InterPro" id="IPR035966">
    <property type="entry name" value="PKF_sf"/>
</dbReference>
<sequence>MTNQVKEINRIGIFTSGGDAPGMNAAIRAAVRTALYNGKKVTGIYHGYQGMIENTMFEMNSRSVSSIIQKGGTILKTARCMEFRTPEGRKTAYENLVNAGVDALVAIGGDGTFTGAEVFSKEYDIPVMCIPGTIDNDLNGTDLTIGYDTANNTVIDAIDKIRDTAASHNRLFFIEVMGRDSGCIALNAGVAGGAEAILLPEKETAIDELIDMLEHAADRNKSSMIVIVAEGDKNGGAKDVARRVNEKFDYYDTKVSILGHLQRGGAPSSADRVLATRMGYAAVNELLKGNTRATIGIRGSEIVTTPLEEALSKKELKLNEDLVEIAKIMAL</sequence>
<feature type="binding site" description="in other chain" evidence="14">
    <location>
        <begin position="193"/>
        <end position="195"/>
    </location>
    <ligand>
        <name>ADP</name>
        <dbReference type="ChEBI" id="CHEBI:456216"/>
        <note>allosteric activator; ligand shared between dimeric partners</note>
    </ligand>
</feature>
<dbReference type="RefSeq" id="WP_244525792.1">
    <property type="nucleotide sequence ID" value="NZ_FOZZ01000001.1"/>
</dbReference>
<dbReference type="HAMAP" id="MF_00339">
    <property type="entry name" value="Phosphofructokinase_I_B1"/>
    <property type="match status" value="1"/>
</dbReference>
<reference evidence="16 17" key="1">
    <citation type="submission" date="2016-10" db="EMBL/GenBank/DDBJ databases">
        <authorList>
            <person name="de Groot N.N."/>
        </authorList>
    </citation>
    <scope>NUCLEOTIDE SEQUENCE [LARGE SCALE GENOMIC DNA]</scope>
    <source>
        <strain evidence="16 17">DSM 22789</strain>
    </source>
</reference>
<feature type="binding site" evidence="14">
    <location>
        <position position="170"/>
    </location>
    <ligand>
        <name>substrate</name>
        <note>ligand shared between dimeric partners</note>
    </ligand>
</feature>
<feature type="binding site" evidence="14">
    <location>
        <begin position="79"/>
        <end position="80"/>
    </location>
    <ligand>
        <name>ATP</name>
        <dbReference type="ChEBI" id="CHEBI:30616"/>
    </ligand>
</feature>
<feature type="binding site" description="in other chain" evidence="14">
    <location>
        <begin position="221"/>
        <end position="223"/>
    </location>
    <ligand>
        <name>ADP</name>
        <dbReference type="ChEBI" id="CHEBI:456216"/>
        <note>allosteric activator; ligand shared between dimeric partners</note>
    </ligand>
</feature>
<dbReference type="NCBIfam" id="NF002872">
    <property type="entry name" value="PRK03202.1"/>
    <property type="match status" value="1"/>
</dbReference>
<feature type="binding site" description="in other chain" evidence="14">
    <location>
        <begin position="133"/>
        <end position="135"/>
    </location>
    <ligand>
        <name>substrate</name>
        <note>ligand shared between dimeric partners</note>
    </ligand>
</feature>
<comment type="pathway">
    <text evidence="3 14">Carbohydrate degradation; glycolysis; D-glyceraldehyde 3-phosphate and glycerone phosphate from D-glucose: step 3/4.</text>
</comment>
<feature type="binding site" evidence="14">
    <location>
        <position position="110"/>
    </location>
    <ligand>
        <name>Mg(2+)</name>
        <dbReference type="ChEBI" id="CHEBI:18420"/>
        <note>catalytic</note>
    </ligand>
</feature>
<evidence type="ECO:0000256" key="2">
    <source>
        <dbReference type="ARBA" id="ARBA00004496"/>
    </source>
</evidence>
<evidence type="ECO:0000256" key="10">
    <source>
        <dbReference type="ARBA" id="ARBA00022840"/>
    </source>
</evidence>
<keyword evidence="7 14" id="KW-0479">Metal-binding</keyword>
<feature type="binding site" evidence="14">
    <location>
        <begin position="109"/>
        <end position="112"/>
    </location>
    <ligand>
        <name>ATP</name>
        <dbReference type="ChEBI" id="CHEBI:30616"/>
    </ligand>
</feature>
<dbReference type="GO" id="GO:0070095">
    <property type="term" value="F:fructose-6-phosphate binding"/>
    <property type="evidence" value="ECO:0007669"/>
    <property type="project" value="TreeGrafter"/>
</dbReference>
<keyword evidence="9 14" id="KW-0418">Kinase</keyword>
<evidence type="ECO:0000256" key="5">
    <source>
        <dbReference type="ARBA" id="ARBA00022533"/>
    </source>
</evidence>
<dbReference type="Proteomes" id="UP000198785">
    <property type="component" value="Unassembled WGS sequence"/>
</dbReference>
<dbReference type="STRING" id="683125.SAMN05660206_101346"/>
<comment type="subunit">
    <text evidence="14">Homotetramer.</text>
</comment>
<keyword evidence="10 14" id="KW-0067">ATP-binding</keyword>
<dbReference type="GO" id="GO:0061621">
    <property type="term" value="P:canonical glycolysis"/>
    <property type="evidence" value="ECO:0007669"/>
    <property type="project" value="TreeGrafter"/>
</dbReference>
<dbReference type="FunFam" id="3.40.50.450:FF:000001">
    <property type="entry name" value="ATP-dependent 6-phosphofructokinase"/>
    <property type="match status" value="1"/>
</dbReference>
<feature type="binding site" description="in other chain" evidence="14">
    <location>
        <position position="219"/>
    </location>
    <ligand>
        <name>ADP</name>
        <dbReference type="ChEBI" id="CHEBI:456216"/>
        <note>allosteric activator; ligand shared between dimeric partners</note>
    </ligand>
</feature>
<dbReference type="GO" id="GO:0005945">
    <property type="term" value="C:6-phosphofructokinase complex"/>
    <property type="evidence" value="ECO:0007669"/>
    <property type="project" value="TreeGrafter"/>
</dbReference>
<dbReference type="GO" id="GO:0006002">
    <property type="term" value="P:fructose 6-phosphate metabolic process"/>
    <property type="evidence" value="ECO:0007669"/>
    <property type="project" value="UniProtKB-UniRule"/>
</dbReference>
<comment type="activity regulation">
    <text evidence="14">Allosterically activated by ADP and other diphosphonucleosides, and allosterically inhibited by phosphoenolpyruvate.</text>
</comment>
<gene>
    <name evidence="14" type="primary">pfkA</name>
    <name evidence="16" type="ORF">SAMN05660206_101346</name>
</gene>
<comment type="caution">
    <text evidence="14">Lacks conserved residue(s) required for the propagation of feature annotation.</text>
</comment>
<comment type="similarity">
    <text evidence="14">Belongs to the phosphofructokinase type A (PFKA) family. ATP-dependent PFK group I subfamily. Prokaryotic clade 'B1' sub-subfamily.</text>
</comment>
<dbReference type="GO" id="GO:0046872">
    <property type="term" value="F:metal ion binding"/>
    <property type="evidence" value="ECO:0007669"/>
    <property type="project" value="UniProtKB-KW"/>
</dbReference>
<keyword evidence="12 14" id="KW-0324">Glycolysis</keyword>
<feature type="active site" description="Proton acceptor" evidence="14">
    <location>
        <position position="135"/>
    </location>
</feature>
<keyword evidence="4 14" id="KW-0963">Cytoplasm</keyword>
<keyword evidence="5 14" id="KW-0021">Allosteric enzyme</keyword>
<accession>A0A1I6P9E4</accession>
<dbReference type="UniPathway" id="UPA00109">
    <property type="reaction ID" value="UER00182"/>
</dbReference>
<dbReference type="FunFam" id="3.40.50.460:FF:000002">
    <property type="entry name" value="ATP-dependent 6-phosphofructokinase"/>
    <property type="match status" value="1"/>
</dbReference>
<dbReference type="Pfam" id="PF00365">
    <property type="entry name" value="PFK"/>
    <property type="match status" value="1"/>
</dbReference>
<dbReference type="PANTHER" id="PTHR13697">
    <property type="entry name" value="PHOSPHOFRUCTOKINASE"/>
    <property type="match status" value="1"/>
</dbReference>
<dbReference type="PRINTS" id="PR00476">
    <property type="entry name" value="PHFRCTKINASE"/>
</dbReference>
<dbReference type="InterPro" id="IPR012828">
    <property type="entry name" value="PFKA_ATP_prok"/>
</dbReference>
<evidence type="ECO:0000256" key="8">
    <source>
        <dbReference type="ARBA" id="ARBA00022741"/>
    </source>
</evidence>
<dbReference type="InterPro" id="IPR000023">
    <property type="entry name" value="Phosphofructokinase_dom"/>
</dbReference>
<dbReference type="AlphaFoldDB" id="A0A1I6P9E4"/>
<feature type="binding site" description="in other chain" evidence="14">
    <location>
        <position position="230"/>
    </location>
    <ligand>
        <name>substrate</name>
        <note>ligand shared between dimeric partners</note>
    </ligand>
</feature>
<dbReference type="GO" id="GO:0003872">
    <property type="term" value="F:6-phosphofructokinase activity"/>
    <property type="evidence" value="ECO:0007669"/>
    <property type="project" value="UniProtKB-UniRule"/>
</dbReference>
<keyword evidence="11 14" id="KW-0460">Magnesium</keyword>
<keyword evidence="6 14" id="KW-0808">Transferase</keyword>
<dbReference type="InterPro" id="IPR012003">
    <property type="entry name" value="ATP_PFK_prok-type"/>
</dbReference>
<evidence type="ECO:0000256" key="4">
    <source>
        <dbReference type="ARBA" id="ARBA00022490"/>
    </source>
</evidence>
<dbReference type="GO" id="GO:0016208">
    <property type="term" value="F:AMP binding"/>
    <property type="evidence" value="ECO:0007669"/>
    <property type="project" value="TreeGrafter"/>
</dbReference>
<dbReference type="GO" id="GO:0042802">
    <property type="term" value="F:identical protein binding"/>
    <property type="evidence" value="ECO:0007669"/>
    <property type="project" value="TreeGrafter"/>
</dbReference>
<evidence type="ECO:0000259" key="15">
    <source>
        <dbReference type="Pfam" id="PF00365"/>
    </source>
</evidence>
<evidence type="ECO:0000256" key="12">
    <source>
        <dbReference type="ARBA" id="ARBA00023152"/>
    </source>
</evidence>
<evidence type="ECO:0000256" key="14">
    <source>
        <dbReference type="HAMAP-Rule" id="MF_00339"/>
    </source>
</evidence>
<dbReference type="InterPro" id="IPR022953">
    <property type="entry name" value="ATP_PFK"/>
</dbReference>
<feature type="binding site" evidence="14">
    <location>
        <position position="18"/>
    </location>
    <ligand>
        <name>ATP</name>
        <dbReference type="ChEBI" id="CHEBI:30616"/>
    </ligand>
</feature>
<name>A0A1I6P9E4_9SPHI</name>
<evidence type="ECO:0000256" key="6">
    <source>
        <dbReference type="ARBA" id="ARBA00022679"/>
    </source>
</evidence>
<dbReference type="EC" id="2.7.1.11" evidence="14"/>
<dbReference type="GO" id="GO:0048029">
    <property type="term" value="F:monosaccharide binding"/>
    <property type="evidence" value="ECO:0007669"/>
    <property type="project" value="TreeGrafter"/>
</dbReference>
<evidence type="ECO:0000313" key="17">
    <source>
        <dbReference type="Proteomes" id="UP000198785"/>
    </source>
</evidence>
<dbReference type="NCBIfam" id="TIGR02482">
    <property type="entry name" value="PFKA_ATP"/>
    <property type="match status" value="1"/>
</dbReference>
<feature type="binding site" evidence="14">
    <location>
        <position position="254"/>
    </location>
    <ligand>
        <name>substrate</name>
        <note>ligand shared between dimeric partners</note>
    </ligand>
</feature>
<evidence type="ECO:0000256" key="7">
    <source>
        <dbReference type="ARBA" id="ARBA00022723"/>
    </source>
</evidence>
<evidence type="ECO:0000313" key="16">
    <source>
        <dbReference type="EMBL" id="SFS36801.1"/>
    </source>
</evidence>
<organism evidence="16 17">
    <name type="scientific">Sphingobacterium wenxiniae</name>
    <dbReference type="NCBI Taxonomy" id="683125"/>
    <lineage>
        <taxon>Bacteria</taxon>
        <taxon>Pseudomonadati</taxon>
        <taxon>Bacteroidota</taxon>
        <taxon>Sphingobacteriia</taxon>
        <taxon>Sphingobacteriales</taxon>
        <taxon>Sphingobacteriaceae</taxon>
        <taxon>Sphingobacterium</taxon>
    </lineage>
</organism>
<feature type="binding site" evidence="14">
    <location>
        <begin position="28"/>
        <end position="32"/>
    </location>
    <ligand>
        <name>ADP</name>
        <dbReference type="ChEBI" id="CHEBI:456216"/>
        <note>allosteric activator; ligand shared between dimeric partners</note>
    </ligand>
</feature>
<feature type="binding site" description="in other chain" evidence="14">
    <location>
        <position position="162"/>
    </location>
    <ligand>
        <name>ADP</name>
        <dbReference type="ChEBI" id="CHEBI:456216"/>
        <note>allosteric activator; ligand shared between dimeric partners</note>
    </ligand>
</feature>
<keyword evidence="8 14" id="KW-0547">Nucleotide-binding</keyword>
<comment type="catalytic activity">
    <reaction evidence="13 14">
        <text>beta-D-fructose 6-phosphate + ATP = beta-D-fructose 1,6-bisphosphate + ADP + H(+)</text>
        <dbReference type="Rhea" id="RHEA:16109"/>
        <dbReference type="ChEBI" id="CHEBI:15378"/>
        <dbReference type="ChEBI" id="CHEBI:30616"/>
        <dbReference type="ChEBI" id="CHEBI:32966"/>
        <dbReference type="ChEBI" id="CHEBI:57634"/>
        <dbReference type="ChEBI" id="CHEBI:456216"/>
        <dbReference type="EC" id="2.7.1.11"/>
    </reaction>
</comment>
<feature type="domain" description="Phosphofructokinase" evidence="15">
    <location>
        <begin position="10"/>
        <end position="284"/>
    </location>
</feature>
<evidence type="ECO:0000256" key="9">
    <source>
        <dbReference type="ARBA" id="ARBA00022777"/>
    </source>
</evidence>
<dbReference type="GO" id="GO:0005524">
    <property type="term" value="F:ATP binding"/>
    <property type="evidence" value="ECO:0007669"/>
    <property type="project" value="UniProtKB-UniRule"/>
</dbReference>
<evidence type="ECO:0000256" key="13">
    <source>
        <dbReference type="ARBA" id="ARBA00048070"/>
    </source>
</evidence>
<dbReference type="PIRSF" id="PIRSF000532">
    <property type="entry name" value="ATP_PFK_prok"/>
    <property type="match status" value="1"/>
</dbReference>
<keyword evidence="17" id="KW-1185">Reference proteome</keyword>
<comment type="function">
    <text evidence="14">Catalyzes the phosphorylation of D-fructose 6-phosphate to fructose 1,6-bisphosphate by ATP, the first committing step of glycolysis.</text>
</comment>
<dbReference type="Gene3D" id="3.40.50.460">
    <property type="entry name" value="Phosphofructokinase domain"/>
    <property type="match status" value="1"/>
</dbReference>
<comment type="cofactor">
    <cofactor evidence="1 14">
        <name>Mg(2+)</name>
        <dbReference type="ChEBI" id="CHEBI:18420"/>
    </cofactor>
</comment>
<proteinExistence type="inferred from homology"/>
<dbReference type="GO" id="GO:0030388">
    <property type="term" value="P:fructose 1,6-bisphosphate metabolic process"/>
    <property type="evidence" value="ECO:0007669"/>
    <property type="project" value="TreeGrafter"/>
</dbReference>
<dbReference type="InterPro" id="IPR015912">
    <property type="entry name" value="Phosphofructokinase_CS"/>
</dbReference>
<protein>
    <recommendedName>
        <fullName evidence="14">ATP-dependent 6-phosphofructokinase</fullName>
        <shortName evidence="14">ATP-PFK</shortName>
        <shortName evidence="14">Phosphofructokinase</shortName>
        <ecNumber evidence="14">2.7.1.11</ecNumber>
    </recommendedName>
    <alternativeName>
        <fullName evidence="14">Phosphohexokinase</fullName>
    </alternativeName>
</protein>
<evidence type="ECO:0000256" key="3">
    <source>
        <dbReference type="ARBA" id="ARBA00004679"/>
    </source>
</evidence>
<evidence type="ECO:0000256" key="11">
    <source>
        <dbReference type="ARBA" id="ARBA00022842"/>
    </source>
</evidence>
<evidence type="ECO:0000256" key="1">
    <source>
        <dbReference type="ARBA" id="ARBA00001946"/>
    </source>
</evidence>
<dbReference type="SUPFAM" id="SSF53784">
    <property type="entry name" value="Phosphofructokinase"/>
    <property type="match status" value="1"/>
</dbReference>
<comment type="subcellular location">
    <subcellularLocation>
        <location evidence="2 14">Cytoplasm</location>
    </subcellularLocation>
</comment>